<dbReference type="InterPro" id="IPR024053">
    <property type="entry name" value="VHL_beta_dom"/>
</dbReference>
<organism evidence="2 3">
    <name type="scientific">Labilithrix luteola</name>
    <dbReference type="NCBI Taxonomy" id="1391654"/>
    <lineage>
        <taxon>Bacteria</taxon>
        <taxon>Pseudomonadati</taxon>
        <taxon>Myxococcota</taxon>
        <taxon>Polyangia</taxon>
        <taxon>Polyangiales</taxon>
        <taxon>Labilitrichaceae</taxon>
        <taxon>Labilithrix</taxon>
    </lineage>
</organism>
<dbReference type="STRING" id="1391654.AKJ09_00638"/>
<gene>
    <name evidence="2" type="ORF">AKJ09_00638</name>
</gene>
<sequence>MMRLVKDRRRRAACVCGERVLLVVALGCLALATVDCIPGRSSAVSGASFVSASKPEGVQQKASPGGVRLPPPPDAVVRTFGLSPFYTQYVDAGGLPVVASAKVSPYALREAAFLIGKMIGHRPDVLQALASRRIRFAVMSKSEMTVDIPEHSDLQPAAFWNRRARGLAAILVRPATSCGEENLLDLPGDPYVAENILVHEFAHTIHQHGMAVVDATFDARLRAAYDQAKATGLWSGTYAMTNPEEYWAEATQSWFDCNRANDREHGPIDTREKLEAYDAPIARLLRETFGEGTWRYSKPSKRSLEESTHLVGFDRASAGSFVWPAEFATRSGESSAQPSVLTWLSPAAAPFATSRDRTPPTTVSFVNRRSHAVELVWIDFDGHARHYADISPAQAHSQATFAGHVWMVVAKEDGRRLGAVIAGTTPGRAEIR</sequence>
<protein>
    <recommendedName>
        <fullName evidence="1">von Hippel-Lindau disease tumour suppressor beta domain-containing protein</fullName>
    </recommendedName>
</protein>
<dbReference type="Pfam" id="PF01847">
    <property type="entry name" value="VHL"/>
    <property type="match status" value="1"/>
</dbReference>
<dbReference type="InterPro" id="IPR037140">
    <property type="entry name" value="VHL_beta_dom_sf"/>
</dbReference>
<name>A0A0K1PLI0_9BACT</name>
<reference evidence="2 3" key="1">
    <citation type="submission" date="2015-08" db="EMBL/GenBank/DDBJ databases">
        <authorList>
            <person name="Babu N.S."/>
            <person name="Beckwith C.J."/>
            <person name="Beseler K.G."/>
            <person name="Brison A."/>
            <person name="Carone J.V."/>
            <person name="Caskin T.P."/>
            <person name="Diamond M."/>
            <person name="Durham M.E."/>
            <person name="Foxe J.M."/>
            <person name="Go M."/>
            <person name="Henderson B.A."/>
            <person name="Jones I.B."/>
            <person name="McGettigan J.A."/>
            <person name="Micheletti S.J."/>
            <person name="Nasrallah M.E."/>
            <person name="Ortiz D."/>
            <person name="Piller C.R."/>
            <person name="Privatt S.R."/>
            <person name="Schneider S.L."/>
            <person name="Sharp S."/>
            <person name="Smith T.C."/>
            <person name="Stanton J.D."/>
            <person name="Ullery H.E."/>
            <person name="Wilson R.J."/>
            <person name="Serrano M.G."/>
            <person name="Buck G."/>
            <person name="Lee V."/>
            <person name="Wang Y."/>
            <person name="Carvalho R."/>
            <person name="Voegtly L."/>
            <person name="Shi R."/>
            <person name="Duckworth R."/>
            <person name="Johnson A."/>
            <person name="Loviza R."/>
            <person name="Walstead R."/>
            <person name="Shah Z."/>
            <person name="Kiflezghi M."/>
            <person name="Wade K."/>
            <person name="Ball S.L."/>
            <person name="Bradley K.W."/>
            <person name="Asai D.J."/>
            <person name="Bowman C.A."/>
            <person name="Russell D.A."/>
            <person name="Pope W.H."/>
            <person name="Jacobs-Sera D."/>
            <person name="Hendrix R.W."/>
            <person name="Hatfull G.F."/>
        </authorList>
    </citation>
    <scope>NUCLEOTIDE SEQUENCE [LARGE SCALE GENOMIC DNA]</scope>
    <source>
        <strain evidence="2 3">DSM 27648</strain>
    </source>
</reference>
<evidence type="ECO:0000313" key="3">
    <source>
        <dbReference type="Proteomes" id="UP000064967"/>
    </source>
</evidence>
<accession>A0A0K1PLI0</accession>
<keyword evidence="3" id="KW-1185">Reference proteome</keyword>
<dbReference type="GO" id="GO:0008237">
    <property type="term" value="F:metallopeptidase activity"/>
    <property type="evidence" value="ECO:0007669"/>
    <property type="project" value="InterPro"/>
</dbReference>
<dbReference type="AlphaFoldDB" id="A0A0K1PLI0"/>
<dbReference type="EMBL" id="CP012333">
    <property type="protein sequence ID" value="AKU93974.1"/>
    <property type="molecule type" value="Genomic_DNA"/>
</dbReference>
<dbReference type="SUPFAM" id="SSF49468">
    <property type="entry name" value="VHL"/>
    <property type="match status" value="1"/>
</dbReference>
<dbReference type="InterPro" id="IPR036208">
    <property type="entry name" value="VHL_sf"/>
</dbReference>
<evidence type="ECO:0000313" key="2">
    <source>
        <dbReference type="EMBL" id="AKU93974.1"/>
    </source>
</evidence>
<dbReference type="SUPFAM" id="SSF55486">
    <property type="entry name" value="Metalloproteases ('zincins'), catalytic domain"/>
    <property type="match status" value="1"/>
</dbReference>
<feature type="domain" description="von Hippel-Lindau disease tumour suppressor beta" evidence="1">
    <location>
        <begin position="360"/>
        <end position="408"/>
    </location>
</feature>
<dbReference type="Proteomes" id="UP000064967">
    <property type="component" value="Chromosome"/>
</dbReference>
<dbReference type="KEGG" id="llu:AKJ09_00638"/>
<dbReference type="Gene3D" id="3.40.390.10">
    <property type="entry name" value="Collagenase (Catalytic Domain)"/>
    <property type="match status" value="1"/>
</dbReference>
<proteinExistence type="predicted"/>
<evidence type="ECO:0000259" key="1">
    <source>
        <dbReference type="Pfam" id="PF01847"/>
    </source>
</evidence>
<dbReference type="Gene3D" id="2.60.40.780">
    <property type="entry name" value="von Hippel-Lindau disease tumour suppressor, beta domain"/>
    <property type="match status" value="1"/>
</dbReference>
<dbReference type="InterPro" id="IPR024079">
    <property type="entry name" value="MetalloPept_cat_dom_sf"/>
</dbReference>